<proteinExistence type="inferred from homology"/>
<dbReference type="Proteomes" id="UP000001554">
    <property type="component" value="Chromosome 17"/>
</dbReference>
<comment type="similarity">
    <text evidence="2 10">Belongs to the eIF-2B alpha/beta/delta subunits family.</text>
</comment>
<dbReference type="InterPro" id="IPR037171">
    <property type="entry name" value="NagB/RpiA_transferase-like"/>
</dbReference>
<protein>
    <recommendedName>
        <fullName evidence="7">Translation initiation factor eIF2B subunit delta</fullName>
    </recommendedName>
    <alternativeName>
        <fullName evidence="8">eIF2B GDP-GTP exchange factor subunit delta</fullName>
    </alternativeName>
</protein>
<dbReference type="Pfam" id="PF01008">
    <property type="entry name" value="IF-2B"/>
    <property type="match status" value="1"/>
</dbReference>
<feature type="compositionally biased region" description="Polar residues" evidence="11">
    <location>
        <begin position="111"/>
        <end position="126"/>
    </location>
</feature>
<dbReference type="InterPro" id="IPR000649">
    <property type="entry name" value="IF-2B-related"/>
</dbReference>
<keyword evidence="5" id="KW-0648">Protein biosynthesis</keyword>
<feature type="compositionally biased region" description="Basic and acidic residues" evidence="11">
    <location>
        <begin position="72"/>
        <end position="101"/>
    </location>
</feature>
<dbReference type="FunFam" id="3.40.50.10470:FF:000002">
    <property type="entry name" value="Probable translation initiation factor eIF-2B subunit delta"/>
    <property type="match status" value="1"/>
</dbReference>
<evidence type="ECO:0000256" key="4">
    <source>
        <dbReference type="ARBA" id="ARBA00022540"/>
    </source>
</evidence>
<gene>
    <name evidence="13" type="primary">LOC118404221</name>
</gene>
<evidence type="ECO:0000256" key="2">
    <source>
        <dbReference type="ARBA" id="ARBA00007251"/>
    </source>
</evidence>
<dbReference type="OMA" id="MRDYVIC"/>
<evidence type="ECO:0000256" key="3">
    <source>
        <dbReference type="ARBA" id="ARBA00022490"/>
    </source>
</evidence>
<dbReference type="GO" id="GO:0005085">
    <property type="term" value="F:guanyl-nucleotide exchange factor activity"/>
    <property type="evidence" value="ECO:0007669"/>
    <property type="project" value="UniProtKB-ARBA"/>
</dbReference>
<evidence type="ECO:0000313" key="13">
    <source>
        <dbReference type="RefSeq" id="XP_035659141.1"/>
    </source>
</evidence>
<keyword evidence="3" id="KW-0963">Cytoplasm</keyword>
<evidence type="ECO:0000256" key="11">
    <source>
        <dbReference type="SAM" id="MobiDB-lite"/>
    </source>
</evidence>
<dbReference type="SUPFAM" id="SSF100950">
    <property type="entry name" value="NagB/RpiA/CoA transferase-like"/>
    <property type="match status" value="1"/>
</dbReference>
<evidence type="ECO:0000256" key="9">
    <source>
        <dbReference type="ARBA" id="ARBA00046432"/>
    </source>
</evidence>
<evidence type="ECO:0000256" key="6">
    <source>
        <dbReference type="ARBA" id="ARBA00043898"/>
    </source>
</evidence>
<evidence type="ECO:0000256" key="10">
    <source>
        <dbReference type="RuleBase" id="RU003814"/>
    </source>
</evidence>
<dbReference type="PANTHER" id="PTHR10233:SF14">
    <property type="entry name" value="TRANSLATION INITIATION FACTOR EIF-2B SUBUNIT DELTA"/>
    <property type="match status" value="1"/>
</dbReference>
<dbReference type="Gene3D" id="3.40.50.10470">
    <property type="entry name" value="Translation initiation factor eif-2b, domain 2"/>
    <property type="match status" value="1"/>
</dbReference>
<evidence type="ECO:0000256" key="5">
    <source>
        <dbReference type="ARBA" id="ARBA00022917"/>
    </source>
</evidence>
<dbReference type="GO" id="GO:0002183">
    <property type="term" value="P:cytoplasmic translational initiation"/>
    <property type="evidence" value="ECO:0000318"/>
    <property type="project" value="GO_Central"/>
</dbReference>
<comment type="subcellular location">
    <subcellularLocation>
        <location evidence="1">Cytoplasm</location>
        <location evidence="1">Cytosol</location>
    </subcellularLocation>
</comment>
<sequence length="518" mass="56940">MEEQNNPGGAEAMEAEQKQLSRKERKKEKKAKKQKGKEGEGGGERSQEAMTQGHGGQGSSSGGQDVTKPQKSKAELKAERRAKQEAERAAKMAKKGGEGGGKDAGAVQKPRTGSDSNIPSSPSMQVTKKEAPRVRANVLVDDPNVQKKVAKRLETQRVPQRPVTQKKVGLFSHLHQYERDASLTKNISFSPGGIHSAILKLGLQYANGIICGSNSRCLALLVAFKKVIADYTTPTDKDLSRDLDTKIKPYISFLTQCRPLSVSMGNAIKYIKFQINHSPNDIPEAEAKKQLQESIDLFIKEKILLAGEAISKTYTLSKIHDGDVILVYGYSSLIKKVLCDAHDSGKKFSVVVVDGRPKFEGKEMLRRLVQHGIKCTYVLINAVSYIMQEVSKVLLGAHALLANGFVMGRVGTSLVAMTAKACNVPVLVCCETYKFCERVQTDSFVFNELGDPDDLVPLRRQQHLNNWRQLDSLNLLNLVYDITPSNFIAMVITEVGMIPCTSVPVILRVKSSEVSDDQ</sequence>
<dbReference type="AlphaFoldDB" id="A0A9J7HGC8"/>
<evidence type="ECO:0000256" key="8">
    <source>
        <dbReference type="ARBA" id="ARBA00044356"/>
    </source>
</evidence>
<reference evidence="12" key="1">
    <citation type="journal article" date="2020" name="Nat. Ecol. Evol.">
        <title>Deeply conserved synteny resolves early events in vertebrate evolution.</title>
        <authorList>
            <person name="Simakov O."/>
            <person name="Marletaz F."/>
            <person name="Yue J.X."/>
            <person name="O'Connell B."/>
            <person name="Jenkins J."/>
            <person name="Brandt A."/>
            <person name="Calef R."/>
            <person name="Tung C.H."/>
            <person name="Huang T.K."/>
            <person name="Schmutz J."/>
            <person name="Satoh N."/>
            <person name="Yu J.K."/>
            <person name="Putnam N.H."/>
            <person name="Green R.E."/>
            <person name="Rokhsar D.S."/>
        </authorList>
    </citation>
    <scope>NUCLEOTIDE SEQUENCE [LARGE SCALE GENOMIC DNA]</scope>
    <source>
        <strain evidence="12">S238N-H82</strain>
    </source>
</reference>
<dbReference type="KEGG" id="bfo:118404221"/>
<evidence type="ECO:0000256" key="1">
    <source>
        <dbReference type="ARBA" id="ARBA00004514"/>
    </source>
</evidence>
<feature type="compositionally biased region" description="Basic and acidic residues" evidence="11">
    <location>
        <begin position="36"/>
        <end position="47"/>
    </location>
</feature>
<dbReference type="OrthoDB" id="10254737at2759"/>
<comment type="function">
    <text evidence="6">Acts as a component of the translation initiation factor 2B (eIF2B) complex, which catalyzes the exchange of GDP for GTP on eukaryotic initiation factor 2 (eIF2) gamma subunit. Its guanine nucleotide exchange factor activity is repressed when bound to eIF2 complex phosphorylated on the alpha subunit, thereby limiting the amount of methionyl-initiator methionine tRNA available to the ribosome and consequently global translation is repressed.</text>
</comment>
<keyword evidence="4" id="KW-0396">Initiation factor</keyword>
<keyword evidence="12" id="KW-1185">Reference proteome</keyword>
<dbReference type="RefSeq" id="XP_035659141.1">
    <property type="nucleotide sequence ID" value="XM_035803248.1"/>
</dbReference>
<evidence type="ECO:0000256" key="7">
    <source>
        <dbReference type="ARBA" id="ARBA00044147"/>
    </source>
</evidence>
<feature type="compositionally biased region" description="Basic residues" evidence="11">
    <location>
        <begin position="23"/>
        <end position="35"/>
    </location>
</feature>
<feature type="region of interest" description="Disordered" evidence="11">
    <location>
        <begin position="1"/>
        <end position="133"/>
    </location>
</feature>
<dbReference type="GO" id="GO:0007417">
    <property type="term" value="P:central nervous system development"/>
    <property type="evidence" value="ECO:0007669"/>
    <property type="project" value="UniProtKB-ARBA"/>
</dbReference>
<comment type="subunit">
    <text evidence="9">Component of the translation initiation factor 2B (eIF2B) complex which is a heterodecamer of two sets of five different subunits: alpha, beta, gamma, delta and epsilon. Subunits alpha, beta and delta comprise a regulatory subcomplex and subunits epsilon and gamma comprise a catalytic subcomplex. Within the complex, the hexameric regulatory complex resides at the center, with the two heterodimeric catalytic subcomplexes bound on opposite sides.</text>
</comment>
<accession>A0A9J7HGC8</accession>
<dbReference type="GO" id="GO:0005829">
    <property type="term" value="C:cytosol"/>
    <property type="evidence" value="ECO:0007669"/>
    <property type="project" value="UniProtKB-SubCell"/>
</dbReference>
<dbReference type="GO" id="GO:0003743">
    <property type="term" value="F:translation initiation factor activity"/>
    <property type="evidence" value="ECO:0000318"/>
    <property type="project" value="GO_Central"/>
</dbReference>
<evidence type="ECO:0000313" key="12">
    <source>
        <dbReference type="Proteomes" id="UP000001554"/>
    </source>
</evidence>
<dbReference type="GeneID" id="118404221"/>
<organism evidence="12 13">
    <name type="scientific">Branchiostoma floridae</name>
    <name type="common">Florida lancelet</name>
    <name type="synonym">Amphioxus</name>
    <dbReference type="NCBI Taxonomy" id="7739"/>
    <lineage>
        <taxon>Eukaryota</taxon>
        <taxon>Metazoa</taxon>
        <taxon>Chordata</taxon>
        <taxon>Cephalochordata</taxon>
        <taxon>Leptocardii</taxon>
        <taxon>Amphioxiformes</taxon>
        <taxon>Branchiostomatidae</taxon>
        <taxon>Branchiostoma</taxon>
    </lineage>
</organism>
<dbReference type="InterPro" id="IPR042529">
    <property type="entry name" value="IF_2B-like_C"/>
</dbReference>
<name>A0A9J7HGC8_BRAFL</name>
<reference evidence="13" key="2">
    <citation type="submission" date="2025-08" db="UniProtKB">
        <authorList>
            <consortium name="RefSeq"/>
        </authorList>
    </citation>
    <scope>IDENTIFICATION</scope>
    <source>
        <strain evidence="13">S238N-H82</strain>
        <tissue evidence="13">Testes</tissue>
    </source>
</reference>
<dbReference type="GO" id="GO:0005851">
    <property type="term" value="C:eukaryotic translation initiation factor 2B complex"/>
    <property type="evidence" value="ECO:0000318"/>
    <property type="project" value="GO_Central"/>
</dbReference>
<dbReference type="PANTHER" id="PTHR10233">
    <property type="entry name" value="TRANSLATION INITIATION FACTOR EIF-2B"/>
    <property type="match status" value="1"/>
</dbReference>
<dbReference type="GO" id="GO:0048513">
    <property type="term" value="P:animal organ development"/>
    <property type="evidence" value="ECO:0007669"/>
    <property type="project" value="UniProtKB-ARBA"/>
</dbReference>